<comment type="cofactor">
    <cofactor evidence="1">
        <name>pyridoxal 5'-phosphate</name>
        <dbReference type="ChEBI" id="CHEBI:597326"/>
    </cofactor>
</comment>
<dbReference type="InterPro" id="IPR015424">
    <property type="entry name" value="PyrdxlP-dep_Trfase"/>
</dbReference>
<evidence type="ECO:0000259" key="4">
    <source>
        <dbReference type="Pfam" id="PF00266"/>
    </source>
</evidence>
<dbReference type="STRING" id="671065.MetMK1DRAFT_00028210"/>
<keyword evidence="6" id="KW-1185">Reference proteome</keyword>
<feature type="domain" description="Aminotransferase class V" evidence="4">
    <location>
        <begin position="21"/>
        <end position="313"/>
    </location>
</feature>
<dbReference type="Pfam" id="PF00266">
    <property type="entry name" value="Aminotran_5"/>
    <property type="match status" value="1"/>
</dbReference>
<dbReference type="eggNOG" id="arCOG00082">
    <property type="taxonomic scope" value="Archaea"/>
</dbReference>
<dbReference type="PANTHER" id="PTHR21152">
    <property type="entry name" value="AMINOTRANSFERASE CLASS V"/>
    <property type="match status" value="1"/>
</dbReference>
<evidence type="ECO:0000313" key="6">
    <source>
        <dbReference type="Proteomes" id="UP000003980"/>
    </source>
</evidence>
<dbReference type="EMBL" id="JH597770">
    <property type="protein sequence ID" value="EHP68389.1"/>
    <property type="molecule type" value="Genomic_DNA"/>
</dbReference>
<dbReference type="GO" id="GO:0019265">
    <property type="term" value="P:glycine biosynthetic process, by transamination of glyoxylate"/>
    <property type="evidence" value="ECO:0007669"/>
    <property type="project" value="TreeGrafter"/>
</dbReference>
<name>H2C8B3_9CREN</name>
<dbReference type="GO" id="GO:0004760">
    <property type="term" value="F:L-serine-pyruvate transaminase activity"/>
    <property type="evidence" value="ECO:0007669"/>
    <property type="project" value="TreeGrafter"/>
</dbReference>
<reference evidence="5 6" key="1">
    <citation type="submission" date="2012-01" db="EMBL/GenBank/DDBJ databases">
        <title>Improved High-Quality Draft sequence of Metallosphaera yellowstonensis MK1.</title>
        <authorList>
            <consortium name="US DOE Joint Genome Institute"/>
            <person name="Lucas S."/>
            <person name="Han J."/>
            <person name="Cheng J.-F."/>
            <person name="Goodwin L."/>
            <person name="Pitluck S."/>
            <person name="Peters L."/>
            <person name="Teshima H."/>
            <person name="Detter J.C."/>
            <person name="Han C."/>
            <person name="Tapia R."/>
            <person name="Land M."/>
            <person name="Hauser L."/>
            <person name="Kyrpides N."/>
            <person name="Kozubal M."/>
            <person name="Macur R.E."/>
            <person name="Jay Z."/>
            <person name="Inskeep W."/>
            <person name="Woyke T."/>
        </authorList>
    </citation>
    <scope>NUCLEOTIDE SEQUENCE [LARGE SCALE GENOMIC DNA]</scope>
    <source>
        <strain evidence="5 6">MK1</strain>
    </source>
</reference>
<evidence type="ECO:0000256" key="2">
    <source>
        <dbReference type="ARBA" id="ARBA00009236"/>
    </source>
</evidence>
<keyword evidence="5" id="KW-0670">Pyruvate</keyword>
<keyword evidence="5" id="KW-0808">Transferase</keyword>
<proteinExistence type="inferred from homology"/>
<organism evidence="5 6">
    <name type="scientific">Metallosphaera yellowstonensis MK1</name>
    <dbReference type="NCBI Taxonomy" id="671065"/>
    <lineage>
        <taxon>Archaea</taxon>
        <taxon>Thermoproteota</taxon>
        <taxon>Thermoprotei</taxon>
        <taxon>Sulfolobales</taxon>
        <taxon>Sulfolobaceae</taxon>
        <taxon>Metallosphaera</taxon>
    </lineage>
</organism>
<comment type="similarity">
    <text evidence="2">Belongs to the class-V pyridoxal-phosphate-dependent aminotransferase family.</text>
</comment>
<dbReference type="GO" id="GO:0008453">
    <property type="term" value="F:alanine-glyoxylate transaminase activity"/>
    <property type="evidence" value="ECO:0007669"/>
    <property type="project" value="TreeGrafter"/>
</dbReference>
<evidence type="ECO:0000256" key="3">
    <source>
        <dbReference type="ARBA" id="ARBA00022898"/>
    </source>
</evidence>
<sequence length="372" mass="41168">MLIPGPVNVPKSVAMKSTIVMNHRSDRFRKVVGELEELMRKHFGASRVSLLTGSGTLAVESMVFSLLKKGENIIVLSYGEFSERLLDSVIKRGTAPKVYRKPFGGSFTLEEFKSILDENKDASAIAFVHNETSTGIAFRDLKGIVGLAKSRGMKVLVDSVSGFAAYEIRVDEWKIDGIATGSQKALASVPGVGFVALSKQGVEELQEDVPNYLNVKLHLRFQDKRETPFTPAVGAFFATLEAARLLEREGIENRWRRHDACARFLRKITSEMNFRLLGNESNFSNTVVAGVPPISPKTLIQELEKRGIEISGGIGELRDKIVRIGILGLVDDRAISRLSYTLADILKTDLSVSPPVECKLPEFLREEVDWSD</sequence>
<dbReference type="InterPro" id="IPR024169">
    <property type="entry name" value="SP_NH2Trfase/AEP_transaminase"/>
</dbReference>
<keyword evidence="5" id="KW-0032">Aminotransferase</keyword>
<gene>
    <name evidence="5" type="ORF">MetMK1DRAFT_00028210</name>
</gene>
<dbReference type="PIRSF" id="PIRSF000524">
    <property type="entry name" value="SPT"/>
    <property type="match status" value="1"/>
</dbReference>
<dbReference type="SUPFAM" id="SSF53383">
    <property type="entry name" value="PLP-dependent transferases"/>
    <property type="match status" value="1"/>
</dbReference>
<dbReference type="Proteomes" id="UP000003980">
    <property type="component" value="Unassembled WGS sequence"/>
</dbReference>
<protein>
    <submittedName>
        <fullName evidence="5">Serine-pyruvate aminotransferase/archaeal aspartate aminotransferase</fullName>
    </submittedName>
</protein>
<evidence type="ECO:0000313" key="5">
    <source>
        <dbReference type="EMBL" id="EHP68389.1"/>
    </source>
</evidence>
<dbReference type="InterPro" id="IPR015422">
    <property type="entry name" value="PyrdxlP-dep_Trfase_small"/>
</dbReference>
<dbReference type="InterPro" id="IPR015421">
    <property type="entry name" value="PyrdxlP-dep_Trfase_major"/>
</dbReference>
<dbReference type="Gene3D" id="3.40.640.10">
    <property type="entry name" value="Type I PLP-dependent aspartate aminotransferase-like (Major domain)"/>
    <property type="match status" value="1"/>
</dbReference>
<dbReference type="AlphaFoldDB" id="H2C8B3"/>
<dbReference type="InterPro" id="IPR000192">
    <property type="entry name" value="Aminotrans_V_dom"/>
</dbReference>
<dbReference type="Gene3D" id="3.90.1150.10">
    <property type="entry name" value="Aspartate Aminotransferase, domain 1"/>
    <property type="match status" value="1"/>
</dbReference>
<accession>H2C8B3</accession>
<keyword evidence="3" id="KW-0663">Pyridoxal phosphate</keyword>
<dbReference type="HOGENOM" id="CLU_027686_1_1_2"/>
<evidence type="ECO:0000256" key="1">
    <source>
        <dbReference type="ARBA" id="ARBA00001933"/>
    </source>
</evidence>
<dbReference type="PANTHER" id="PTHR21152:SF39">
    <property type="entry name" value="SOLUBLE HYDROGENASE, SMALL SUBUNIT"/>
    <property type="match status" value="1"/>
</dbReference>